<name>A0ABZ1ND59_9NOCA</name>
<protein>
    <submittedName>
        <fullName evidence="4">Uncharacterized protein</fullName>
    </submittedName>
</protein>
<evidence type="ECO:0000259" key="2">
    <source>
        <dbReference type="Pfam" id="PF24088"/>
    </source>
</evidence>
<keyword evidence="1" id="KW-0732">Signal</keyword>
<dbReference type="EMBL" id="CP109527">
    <property type="protein sequence ID" value="WTY37835.1"/>
    <property type="molecule type" value="Genomic_DNA"/>
</dbReference>
<dbReference type="Proteomes" id="UP001621418">
    <property type="component" value="Chromosome"/>
</dbReference>
<dbReference type="InterPro" id="IPR056463">
    <property type="entry name" value="DUF7373_C"/>
</dbReference>
<evidence type="ECO:0000256" key="1">
    <source>
        <dbReference type="SAM" id="SignalP"/>
    </source>
</evidence>
<proteinExistence type="predicted"/>
<evidence type="ECO:0000313" key="5">
    <source>
        <dbReference type="Proteomes" id="UP001621418"/>
    </source>
</evidence>
<feature type="chain" id="PRO_5047353239" evidence="1">
    <location>
        <begin position="21"/>
        <end position="423"/>
    </location>
</feature>
<feature type="signal peptide" evidence="1">
    <location>
        <begin position="1"/>
        <end position="20"/>
    </location>
</feature>
<feature type="domain" description="DUF7373" evidence="2">
    <location>
        <begin position="59"/>
        <end position="250"/>
    </location>
</feature>
<evidence type="ECO:0000313" key="4">
    <source>
        <dbReference type="EMBL" id="WTY37835.1"/>
    </source>
</evidence>
<evidence type="ECO:0000259" key="3">
    <source>
        <dbReference type="Pfam" id="PF24092"/>
    </source>
</evidence>
<feature type="domain" description="DUF7373" evidence="3">
    <location>
        <begin position="275"/>
        <end position="422"/>
    </location>
</feature>
<dbReference type="Pfam" id="PF24088">
    <property type="entry name" value="DUF7373"/>
    <property type="match status" value="1"/>
</dbReference>
<dbReference type="PROSITE" id="PS51257">
    <property type="entry name" value="PROKAR_LIPOPROTEIN"/>
    <property type="match status" value="1"/>
</dbReference>
<keyword evidence="5" id="KW-1185">Reference proteome</keyword>
<dbReference type="Pfam" id="PF24092">
    <property type="entry name" value="DUF7373_C"/>
    <property type="match status" value="1"/>
</dbReference>
<dbReference type="RefSeq" id="WP_357368003.1">
    <property type="nucleotide sequence ID" value="NZ_CP109527.1"/>
</dbReference>
<reference evidence="4 5" key="1">
    <citation type="submission" date="2022-10" db="EMBL/GenBank/DDBJ databases">
        <title>The complete genomes of actinobacterial strains from the NBC collection.</title>
        <authorList>
            <person name="Joergensen T.S."/>
            <person name="Alvarez Arevalo M."/>
            <person name="Sterndorff E.B."/>
            <person name="Faurdal D."/>
            <person name="Vuksanovic O."/>
            <person name="Mourched A.-S."/>
            <person name="Charusanti P."/>
            <person name="Shaw S."/>
            <person name="Blin K."/>
            <person name="Weber T."/>
        </authorList>
    </citation>
    <scope>NUCLEOTIDE SEQUENCE [LARGE SCALE GENOMIC DNA]</scope>
    <source>
        <strain evidence="4 5">NBC_01413</strain>
    </source>
</reference>
<sequence>MKLRGIKSAAIALTVLAVSACGQTVAGNSGAGEIDVRKLEVGKYPTEPLDSYYKFSHSVRSGKSLAITRLSDHVVIGTDVDPKLRYGTGVQEVLKPEDVAQSMAEPSRGVAERNKMQFGFISGSSDTEVIAFQKSPLTATLLTVTVLQFPSADAADTAAREFEAVDFEVNPEENKRVPIGKYPAAQAHWRPGTPTIGSTAAHGNYTVSVFVSTASADLPLLTSLVEKTYAAQFPMLDTLPPLSPEEVMRTDLDPEDMKRRVLNPDKLGIPSLGGLATNTIQGFLHLQTDREAAKKLYAAGNVEFVTMGQAYSGQTYSFNTKGIAQGFGTGSSQLLDGAIIYRSRDEESAKALWSGLAAEPDPSLTPVGVPDSKCADEPKPGSNAKYFLCVVRYRNYIGTVWSTQPQDSQQRAAAQYAVLANSQ</sequence>
<dbReference type="InterPro" id="IPR055797">
    <property type="entry name" value="DUF7373"/>
</dbReference>
<gene>
    <name evidence="4" type="ORF">OG308_08350</name>
</gene>
<organism evidence="4 5">
    <name type="scientific">Nocardia salmonicida</name>
    <dbReference type="NCBI Taxonomy" id="53431"/>
    <lineage>
        <taxon>Bacteria</taxon>
        <taxon>Bacillati</taxon>
        <taxon>Actinomycetota</taxon>
        <taxon>Actinomycetes</taxon>
        <taxon>Mycobacteriales</taxon>
        <taxon>Nocardiaceae</taxon>
        <taxon>Nocardia</taxon>
    </lineage>
</organism>
<accession>A0ABZ1ND59</accession>